<dbReference type="GO" id="GO:0004029">
    <property type="term" value="F:aldehyde dehydrogenase (NAD+) activity"/>
    <property type="evidence" value="ECO:0007669"/>
    <property type="project" value="UniProtKB-EC"/>
</dbReference>
<reference evidence="8 9" key="1">
    <citation type="submission" date="2018-08" db="EMBL/GenBank/DDBJ databases">
        <title>Genomic Encyclopedia of Archaeal and Bacterial Type Strains, Phase II (KMG-II): from individual species to whole genera.</title>
        <authorList>
            <person name="Goeker M."/>
        </authorList>
    </citation>
    <scope>NUCLEOTIDE SEQUENCE [LARGE SCALE GENOMIC DNA]</scope>
    <source>
        <strain evidence="8 9">DSM 17099</strain>
    </source>
</reference>
<accession>A0A3D9XE48</accession>
<evidence type="ECO:0000313" key="8">
    <source>
        <dbReference type="EMBL" id="REF68684.1"/>
    </source>
</evidence>
<keyword evidence="2 6" id="KW-0560">Oxidoreductase</keyword>
<dbReference type="PROSITE" id="PS00687">
    <property type="entry name" value="ALDEHYDE_DEHYDR_GLU"/>
    <property type="match status" value="1"/>
</dbReference>
<dbReference type="InterPro" id="IPR016163">
    <property type="entry name" value="Ald_DH_C"/>
</dbReference>
<dbReference type="Gene3D" id="3.40.309.10">
    <property type="entry name" value="Aldehyde Dehydrogenase, Chain A, domain 2"/>
    <property type="match status" value="1"/>
</dbReference>
<comment type="similarity">
    <text evidence="1 6">Belongs to the aldehyde dehydrogenase family.</text>
</comment>
<evidence type="ECO:0000256" key="6">
    <source>
        <dbReference type="RuleBase" id="RU003345"/>
    </source>
</evidence>
<dbReference type="CDD" id="cd07139">
    <property type="entry name" value="ALDH_AldA-Rv0768"/>
    <property type="match status" value="1"/>
</dbReference>
<evidence type="ECO:0000256" key="2">
    <source>
        <dbReference type="ARBA" id="ARBA00023002"/>
    </source>
</evidence>
<name>A0A3D9XE48_PARVE</name>
<dbReference type="SUPFAM" id="SSF53720">
    <property type="entry name" value="ALDH-like"/>
    <property type="match status" value="1"/>
</dbReference>
<dbReference type="InterPro" id="IPR015590">
    <property type="entry name" value="Aldehyde_DH_dom"/>
</dbReference>
<dbReference type="InterPro" id="IPR016161">
    <property type="entry name" value="Ald_DH/histidinol_DH"/>
</dbReference>
<evidence type="ECO:0000256" key="4">
    <source>
        <dbReference type="ARBA" id="ARBA00049194"/>
    </source>
</evidence>
<dbReference type="Proteomes" id="UP000256941">
    <property type="component" value="Unassembled WGS sequence"/>
</dbReference>
<dbReference type="InterPro" id="IPR016162">
    <property type="entry name" value="Ald_DH_N"/>
</dbReference>
<protein>
    <recommendedName>
        <fullName evidence="3">aldehyde dehydrogenase (NAD(+))</fullName>
        <ecNumber evidence="3">1.2.1.3</ecNumber>
    </recommendedName>
</protein>
<dbReference type="Gene3D" id="3.40.605.10">
    <property type="entry name" value="Aldehyde Dehydrogenase, Chain A, domain 1"/>
    <property type="match status" value="1"/>
</dbReference>
<dbReference type="AlphaFoldDB" id="A0A3D9XE48"/>
<evidence type="ECO:0000259" key="7">
    <source>
        <dbReference type="Pfam" id="PF00171"/>
    </source>
</evidence>
<sequence length="498" mass="53151">MIWEGRHDRLFIGGEWVRPHSTAFVDVISPFTEERLTSVVTADRADIDRAVAAARNAFDQGPWPRMSLAERREILRRLSDGLKAQEDLIAQLVTEEMGSPITLSRWMQSAGARAMLDIALDVVDRYPFEELRQSPSGYGLVLREPLGVVAAVAPWNGPLVVAMLKLAPALLAGNTAVFKPAPETPVDAYLLAELFERAGLPKGVVNVVPADRETSEYLCLHPGVDKVSFTGSTAAGQRLGGLCGAEIRRITLELGGKSAAIILDGADIPKAVESLRVASLRNSGQICSNKTRVLVAANRKAEFLDAFSAMVASMPVGDPMDPATEIGPMVSARQRDRVEGYIAKGKAEGARLVLGGGRPGRLNHGWFVEPTIFSDVAPGAAIAQEEIFGPVIAVIPFDGEDEAVEIANGTQYGLHGAIFAAEDEHALRIARRIRTGATDINGVGPGYYCPVGGFKKSGIGREAGLEAFDSYVEVKSVGIPAGLAGKLEVPLRDFRPAG</sequence>
<gene>
    <name evidence="8" type="ORF">BDD41_3753</name>
</gene>
<dbReference type="InterPro" id="IPR029510">
    <property type="entry name" value="Ald_DH_CS_GLU"/>
</dbReference>
<dbReference type="EMBL" id="QTUJ01000003">
    <property type="protein sequence ID" value="REF68684.1"/>
    <property type="molecule type" value="Genomic_DNA"/>
</dbReference>
<dbReference type="PANTHER" id="PTHR42804:SF1">
    <property type="entry name" value="ALDEHYDE DEHYDROGENASE-RELATED"/>
    <property type="match status" value="1"/>
</dbReference>
<evidence type="ECO:0000256" key="3">
    <source>
        <dbReference type="ARBA" id="ARBA00024226"/>
    </source>
</evidence>
<organism evidence="8 9">
    <name type="scientific">Paracoccus versutus</name>
    <name type="common">Thiobacillus versutus</name>
    <dbReference type="NCBI Taxonomy" id="34007"/>
    <lineage>
        <taxon>Bacteria</taxon>
        <taxon>Pseudomonadati</taxon>
        <taxon>Pseudomonadota</taxon>
        <taxon>Alphaproteobacteria</taxon>
        <taxon>Rhodobacterales</taxon>
        <taxon>Paracoccaceae</taxon>
        <taxon>Paracoccus</taxon>
    </lineage>
</organism>
<evidence type="ECO:0000313" key="9">
    <source>
        <dbReference type="Proteomes" id="UP000256941"/>
    </source>
</evidence>
<dbReference type="PROSITE" id="PS00070">
    <property type="entry name" value="ALDEHYDE_DEHYDR_CYS"/>
    <property type="match status" value="1"/>
</dbReference>
<comment type="caution">
    <text evidence="8">The sequence shown here is derived from an EMBL/GenBank/DDBJ whole genome shotgun (WGS) entry which is preliminary data.</text>
</comment>
<proteinExistence type="inferred from homology"/>
<evidence type="ECO:0000256" key="1">
    <source>
        <dbReference type="ARBA" id="ARBA00009986"/>
    </source>
</evidence>
<dbReference type="InterPro" id="IPR016160">
    <property type="entry name" value="Ald_DH_CS_CYS"/>
</dbReference>
<dbReference type="FunFam" id="3.40.605.10:FF:000007">
    <property type="entry name" value="NAD/NADP-dependent betaine aldehyde dehydrogenase"/>
    <property type="match status" value="1"/>
</dbReference>
<feature type="domain" description="Aldehyde dehydrogenase" evidence="7">
    <location>
        <begin position="16"/>
        <end position="477"/>
    </location>
</feature>
<dbReference type="EC" id="1.2.1.3" evidence="3"/>
<evidence type="ECO:0000256" key="5">
    <source>
        <dbReference type="PROSITE-ProRule" id="PRU10007"/>
    </source>
</evidence>
<dbReference type="FunFam" id="3.40.309.10:FF:000012">
    <property type="entry name" value="Betaine aldehyde dehydrogenase"/>
    <property type="match status" value="1"/>
</dbReference>
<comment type="catalytic activity">
    <reaction evidence="4">
        <text>an aldehyde + NAD(+) + H2O = a carboxylate + NADH + 2 H(+)</text>
        <dbReference type="Rhea" id="RHEA:16185"/>
        <dbReference type="ChEBI" id="CHEBI:15377"/>
        <dbReference type="ChEBI" id="CHEBI:15378"/>
        <dbReference type="ChEBI" id="CHEBI:17478"/>
        <dbReference type="ChEBI" id="CHEBI:29067"/>
        <dbReference type="ChEBI" id="CHEBI:57540"/>
        <dbReference type="ChEBI" id="CHEBI:57945"/>
        <dbReference type="EC" id="1.2.1.3"/>
    </reaction>
</comment>
<dbReference type="PANTHER" id="PTHR42804">
    <property type="entry name" value="ALDEHYDE DEHYDROGENASE"/>
    <property type="match status" value="1"/>
</dbReference>
<dbReference type="RefSeq" id="WP_116222637.1">
    <property type="nucleotide sequence ID" value="NZ_CP038197.1"/>
</dbReference>
<feature type="active site" evidence="5">
    <location>
        <position position="253"/>
    </location>
</feature>
<dbReference type="Pfam" id="PF00171">
    <property type="entry name" value="Aldedh"/>
    <property type="match status" value="1"/>
</dbReference>